<reference evidence="1 2" key="1">
    <citation type="submission" date="2016-10" db="EMBL/GenBank/DDBJ databases">
        <authorList>
            <person name="de Groot N.N."/>
        </authorList>
    </citation>
    <scope>NUCLEOTIDE SEQUENCE [LARGE SCALE GENOMIC DNA]</scope>
    <source>
        <strain>GEY</strain>
        <strain evidence="2">DSM 9560</strain>
    </source>
</reference>
<dbReference type="PROSITE" id="PS51257">
    <property type="entry name" value="PROKAR_LIPOPROTEIN"/>
    <property type="match status" value="1"/>
</dbReference>
<dbReference type="EMBL" id="FONY01000015">
    <property type="protein sequence ID" value="SFF09242.1"/>
    <property type="molecule type" value="Genomic_DNA"/>
</dbReference>
<dbReference type="AlphaFoldDB" id="A0A1I2FV37"/>
<sequence>MRIILYTFLATILFSCQKDKPKNTIPSQFTEQVFLLEDKVINFQLDSLTPFGSQSLQLLLEGDTSYLAYLNEQTGIIYLYNIENPKSVKQIAFLEKEKYFSKIHGMYIHSLDSIFIHNGYRLFLANGKGHIIRNYSLIDKSAYSVSSNPSIGTLTPAKLIGDTLYISAMPDKDFYNPKYFESEELKILLNVKDGRFRYTFSYPNSYQGYIWGTNLAYFFHTYNENTNNFVYSFSIDEKIYVTNHKNSLKSFYAGSKSFTNSMPMTTLTKDFQEQFEYYLSQPSYFAIYYDKYRKLYYRIAHHPAKEEDIISKSYIKQASIIILDSSFNKIGETLLPKYDFTETMCFINKDGLYIAKPNKNDENTLSFVLLKVVNKN</sequence>
<evidence type="ECO:0000313" key="2">
    <source>
        <dbReference type="Proteomes" id="UP000199513"/>
    </source>
</evidence>
<evidence type="ECO:0008006" key="3">
    <source>
        <dbReference type="Google" id="ProtNLM"/>
    </source>
</evidence>
<dbReference type="Proteomes" id="UP000199513">
    <property type="component" value="Unassembled WGS sequence"/>
</dbReference>
<dbReference type="STRING" id="1003.SAMN04488541_101589"/>
<evidence type="ECO:0000313" key="1">
    <source>
        <dbReference type="EMBL" id="SFF09242.1"/>
    </source>
</evidence>
<proteinExistence type="predicted"/>
<dbReference type="RefSeq" id="WP_091544685.1">
    <property type="nucleotide sequence ID" value="NZ_FONY01000015.1"/>
</dbReference>
<dbReference type="InterPro" id="IPR025316">
    <property type="entry name" value="DUF4221"/>
</dbReference>
<protein>
    <recommendedName>
        <fullName evidence="3">DUF4221 domain-containing protein</fullName>
    </recommendedName>
</protein>
<name>A0A1I2FV37_9BACT</name>
<keyword evidence="2" id="KW-1185">Reference proteome</keyword>
<accession>A0A1I2FV37</accession>
<organism evidence="1 2">
    <name type="scientific">Thermoflexibacter ruber</name>
    <dbReference type="NCBI Taxonomy" id="1003"/>
    <lineage>
        <taxon>Bacteria</taxon>
        <taxon>Pseudomonadati</taxon>
        <taxon>Bacteroidota</taxon>
        <taxon>Cytophagia</taxon>
        <taxon>Cytophagales</taxon>
        <taxon>Thermoflexibacteraceae</taxon>
        <taxon>Thermoflexibacter</taxon>
    </lineage>
</organism>
<dbReference type="Pfam" id="PF13970">
    <property type="entry name" value="DUF4221"/>
    <property type="match status" value="1"/>
</dbReference>
<gene>
    <name evidence="1" type="ORF">SAMN04488541_101589</name>
</gene>
<dbReference type="OrthoDB" id="826163at2"/>